<sequence length="360" mass="41409">MLIIVGIFIIVGILEAMTPHLARKTNVFGVSIPEPFVKHSQLIKWKRRYSQWVGGIASLCLLVQIGLHLLTAIHEEKVTLLSFLLLYVMLLLSSGLYLNYHIKTKKLKRQEQWEAQTKTVYITDLSIRQKDETLPPIFFSLPIIMTIALMTFTYMNYDSIPDSFATHWNSAGEADGWTEKSHLSVITMPLILLAIQLSFFIMGIGMKSAKLQLSAQAKEASIHRELTQRKYGSWYLAAINYSMTILFVVLHYTTVILKDQTAQYFFPLFIAFNVITLGGLLVLIWKLSKSNERFDDLHTNETAATDDRYWKWGIFYFNKNDPSLVVQKKYGIGWTVNCANKWCYIIICIIFSPILLLIFI</sequence>
<dbReference type="EMBL" id="CP126101">
    <property type="protein sequence ID" value="WHY49701.1"/>
    <property type="molecule type" value="Genomic_DNA"/>
</dbReference>
<dbReference type="AlphaFoldDB" id="A0AAX3WPJ6"/>
<feature type="transmembrane region" description="Helical" evidence="1">
    <location>
        <begin position="264"/>
        <end position="285"/>
    </location>
</feature>
<evidence type="ECO:0000256" key="1">
    <source>
        <dbReference type="SAM" id="Phobius"/>
    </source>
</evidence>
<dbReference type="PANTHER" id="PTHR37810">
    <property type="entry name" value="IMMUNITY PROTEIN SDPI"/>
    <property type="match status" value="1"/>
</dbReference>
<name>A0AAX3WPJ6_9BACI</name>
<dbReference type="RefSeq" id="WP_283868433.1">
    <property type="nucleotide sequence ID" value="NZ_CP126101.1"/>
</dbReference>
<dbReference type="Pfam" id="PF07853">
    <property type="entry name" value="DUF1648"/>
    <property type="match status" value="1"/>
</dbReference>
<proteinExistence type="predicted"/>
<gene>
    <name evidence="4" type="ORF">QNH24_15305</name>
</gene>
<keyword evidence="1" id="KW-0472">Membrane</keyword>
<feature type="transmembrane region" description="Helical" evidence="1">
    <location>
        <begin position="234"/>
        <end position="252"/>
    </location>
</feature>
<dbReference type="Pfam" id="PF19124">
    <property type="entry name" value="DUF5808"/>
    <property type="match status" value="1"/>
</dbReference>
<accession>A0AAX3WPJ6</accession>
<evidence type="ECO:0000313" key="5">
    <source>
        <dbReference type="Proteomes" id="UP001178322"/>
    </source>
</evidence>
<dbReference type="InterPro" id="IPR043831">
    <property type="entry name" value="DUF5808"/>
</dbReference>
<reference evidence="4" key="1">
    <citation type="submission" date="2023-05" db="EMBL/GenBank/DDBJ databases">
        <title>Comparative genomics of Bacillaceae isolates and their secondary metabolite potential.</title>
        <authorList>
            <person name="Song L."/>
            <person name="Nielsen L.J."/>
            <person name="Mohite O."/>
            <person name="Xu X."/>
            <person name="Weber T."/>
            <person name="Kovacs A.T."/>
        </authorList>
    </citation>
    <scope>NUCLEOTIDE SEQUENCE</scope>
    <source>
        <strain evidence="4">LY1</strain>
    </source>
</reference>
<feature type="transmembrane region" description="Helical" evidence="1">
    <location>
        <begin position="183"/>
        <end position="204"/>
    </location>
</feature>
<evidence type="ECO:0000259" key="3">
    <source>
        <dbReference type="Pfam" id="PF19124"/>
    </source>
</evidence>
<feature type="transmembrane region" description="Helical" evidence="1">
    <location>
        <begin position="52"/>
        <end position="74"/>
    </location>
</feature>
<feature type="transmembrane region" description="Helical" evidence="1">
    <location>
        <begin position="342"/>
        <end position="359"/>
    </location>
</feature>
<keyword evidence="1" id="KW-1133">Transmembrane helix</keyword>
<keyword evidence="1" id="KW-0812">Transmembrane</keyword>
<dbReference type="PANTHER" id="PTHR37810:SF9">
    <property type="entry name" value="MEMBRANE PROTEIN"/>
    <property type="match status" value="1"/>
</dbReference>
<evidence type="ECO:0000313" key="4">
    <source>
        <dbReference type="EMBL" id="WHY49701.1"/>
    </source>
</evidence>
<evidence type="ECO:0000259" key="2">
    <source>
        <dbReference type="Pfam" id="PF07853"/>
    </source>
</evidence>
<feature type="transmembrane region" description="Helical" evidence="1">
    <location>
        <begin position="137"/>
        <end position="157"/>
    </location>
</feature>
<organism evidence="4 5">
    <name type="scientific">Lysinibacillus pakistanensis</name>
    <dbReference type="NCBI Taxonomy" id="759811"/>
    <lineage>
        <taxon>Bacteria</taxon>
        <taxon>Bacillati</taxon>
        <taxon>Bacillota</taxon>
        <taxon>Bacilli</taxon>
        <taxon>Bacillales</taxon>
        <taxon>Bacillaceae</taxon>
        <taxon>Lysinibacillus</taxon>
    </lineage>
</organism>
<dbReference type="GO" id="GO:0009636">
    <property type="term" value="P:response to toxic substance"/>
    <property type="evidence" value="ECO:0007669"/>
    <property type="project" value="TreeGrafter"/>
</dbReference>
<protein>
    <submittedName>
        <fullName evidence="4">DUF1648 domain-containing protein</fullName>
    </submittedName>
</protein>
<feature type="domain" description="DUF5808" evidence="3">
    <location>
        <begin position="319"/>
        <end position="342"/>
    </location>
</feature>
<dbReference type="Proteomes" id="UP001178322">
    <property type="component" value="Chromosome"/>
</dbReference>
<dbReference type="InterPro" id="IPR012867">
    <property type="entry name" value="DUF1648"/>
</dbReference>
<feature type="transmembrane region" description="Helical" evidence="1">
    <location>
        <begin position="80"/>
        <end position="100"/>
    </location>
</feature>
<feature type="domain" description="DUF1648" evidence="2">
    <location>
        <begin position="145"/>
        <end position="192"/>
    </location>
</feature>